<keyword evidence="4" id="KW-0472">Membrane</keyword>
<keyword evidence="4" id="KW-0812">Transmembrane</keyword>
<evidence type="ECO:0000256" key="2">
    <source>
        <dbReference type="ARBA" id="ARBA00022795"/>
    </source>
</evidence>
<dbReference type="EMBL" id="CP032999">
    <property type="protein sequence ID" value="QCI25964.1"/>
    <property type="molecule type" value="Genomic_DNA"/>
</dbReference>
<feature type="transmembrane region" description="Helical" evidence="4">
    <location>
        <begin position="87"/>
        <end position="114"/>
    </location>
</feature>
<evidence type="ECO:0000313" key="6">
    <source>
        <dbReference type="Proteomes" id="UP000298685"/>
    </source>
</evidence>
<dbReference type="InterPro" id="IPR006135">
    <property type="entry name" value="T3SS_substrate_exporter"/>
</dbReference>
<organism evidence="5 6">
    <name type="scientific">Buchnera aphidicola</name>
    <name type="common">Sarucallis kahawaluokalani</name>
    <dbReference type="NCBI Taxonomy" id="1241878"/>
    <lineage>
        <taxon>Bacteria</taxon>
        <taxon>Pseudomonadati</taxon>
        <taxon>Pseudomonadota</taxon>
        <taxon>Gammaproteobacteria</taxon>
        <taxon>Enterobacterales</taxon>
        <taxon>Erwiniaceae</taxon>
        <taxon>Buchnera</taxon>
    </lineage>
</organism>
<keyword evidence="4" id="KW-1133">Transmembrane helix</keyword>
<name>A0A4D6YIZ9_9GAMM</name>
<reference evidence="5 6" key="1">
    <citation type="submission" date="2018-10" db="EMBL/GenBank/DDBJ databases">
        <title>Comparative functional genomics of the obligate endosymbiont Buchnera aphidicola.</title>
        <authorList>
            <person name="Chong R.A."/>
        </authorList>
    </citation>
    <scope>NUCLEOTIDE SEQUENCE [LARGE SCALE GENOMIC DNA]</scope>
    <source>
        <strain evidence="5 6">Ska</strain>
    </source>
</reference>
<dbReference type="AlphaFoldDB" id="A0A4D6YIZ9"/>
<evidence type="ECO:0000256" key="1">
    <source>
        <dbReference type="ARBA" id="ARBA00021622"/>
    </source>
</evidence>
<dbReference type="GO" id="GO:0044781">
    <property type="term" value="P:bacterial-type flagellum organization"/>
    <property type="evidence" value="ECO:0007669"/>
    <property type="project" value="UniProtKB-KW"/>
</dbReference>
<keyword evidence="3" id="KW-1006">Bacterial flagellum protein export</keyword>
<evidence type="ECO:0000256" key="3">
    <source>
        <dbReference type="ARBA" id="ARBA00023225"/>
    </source>
</evidence>
<feature type="transmembrane region" description="Helical" evidence="4">
    <location>
        <begin position="187"/>
        <end position="209"/>
    </location>
</feature>
<dbReference type="RefSeq" id="WP_158350498.1">
    <property type="nucleotide sequence ID" value="NZ_CP032999.1"/>
</dbReference>
<dbReference type="GO" id="GO:0005886">
    <property type="term" value="C:plasma membrane"/>
    <property type="evidence" value="ECO:0007669"/>
    <property type="project" value="TreeGrafter"/>
</dbReference>
<keyword evidence="3" id="KW-0653">Protein transport</keyword>
<dbReference type="Proteomes" id="UP000298685">
    <property type="component" value="Chromosome"/>
</dbReference>
<dbReference type="OrthoDB" id="9807950at2"/>
<feature type="transmembrane region" description="Helical" evidence="4">
    <location>
        <begin position="126"/>
        <end position="145"/>
    </location>
</feature>
<dbReference type="GO" id="GO:0009306">
    <property type="term" value="P:protein secretion"/>
    <property type="evidence" value="ECO:0007669"/>
    <property type="project" value="InterPro"/>
</dbReference>
<gene>
    <name evidence="5" type="ORF">D9V78_00830</name>
</gene>
<evidence type="ECO:0000313" key="5">
    <source>
        <dbReference type="EMBL" id="QCI25964.1"/>
    </source>
</evidence>
<accession>A0A4D6YIZ9</accession>
<keyword evidence="2" id="KW-1005">Bacterial flagellum biogenesis</keyword>
<dbReference type="PRINTS" id="PR00950">
    <property type="entry name" value="TYPE3IMSPROT"/>
</dbReference>
<dbReference type="Pfam" id="PF01312">
    <property type="entry name" value="Bac_export_2"/>
    <property type="match status" value="1"/>
</dbReference>
<dbReference type="PANTHER" id="PTHR30531:SF12">
    <property type="entry name" value="FLAGELLAR BIOSYNTHETIC PROTEIN FLHB"/>
    <property type="match status" value="1"/>
</dbReference>
<keyword evidence="3" id="KW-0813">Transport</keyword>
<evidence type="ECO:0000256" key="4">
    <source>
        <dbReference type="SAM" id="Phobius"/>
    </source>
</evidence>
<protein>
    <recommendedName>
        <fullName evidence="1">Flagellar biosynthetic protein FlhB</fullName>
    </recommendedName>
</protein>
<feature type="transmembrane region" description="Helical" evidence="4">
    <location>
        <begin position="151"/>
        <end position="175"/>
    </location>
</feature>
<proteinExistence type="predicted"/>
<feature type="transmembrane region" description="Helical" evidence="4">
    <location>
        <begin position="32"/>
        <end position="49"/>
    </location>
</feature>
<dbReference type="PANTHER" id="PTHR30531">
    <property type="entry name" value="FLAGELLAR BIOSYNTHETIC PROTEIN FLHB"/>
    <property type="match status" value="1"/>
</dbReference>
<feature type="transmembrane region" description="Helical" evidence="4">
    <location>
        <begin position="61"/>
        <end position="81"/>
    </location>
</feature>
<sequence>MQDDMQEKTEHATYQHLKKAQNQGMKYSSNELNSLLICCTGIIMGYFYFYDIMFMFCKIMILGFSFNHSIINHICFWNMIILKCKKIFFLFLLFVVIYIFGIFLSSIIFNGYFLNINFIQINNLRFYFLNIFQDVISYGFYIKYFNILFKFLVIFLIIYLYLNNFFLIIINLSFLSFLISLKIGLKMIYYFIIFILIGLIPVVIIDILWNKWNYNNQLKMSRKEIEDENKDTESKSNIYRGNIQK</sequence>